<dbReference type="Gramene" id="ERN10974">
    <property type="protein sequence ID" value="ERN10974"/>
    <property type="gene ID" value="AMTR_s00160p00035040"/>
</dbReference>
<accession>W1PSZ4</accession>
<name>W1PSZ4_AMBTC</name>
<proteinExistence type="predicted"/>
<keyword evidence="2" id="KW-1185">Reference proteome</keyword>
<dbReference type="AlphaFoldDB" id="W1PSZ4"/>
<dbReference type="Proteomes" id="UP000017836">
    <property type="component" value="Unassembled WGS sequence"/>
</dbReference>
<reference evidence="2" key="1">
    <citation type="journal article" date="2013" name="Science">
        <title>The Amborella genome and the evolution of flowering plants.</title>
        <authorList>
            <consortium name="Amborella Genome Project"/>
        </authorList>
    </citation>
    <scope>NUCLEOTIDE SEQUENCE [LARGE SCALE GENOMIC DNA]</scope>
</reference>
<dbReference type="HOGENOM" id="CLU_131157_0_0_1"/>
<evidence type="ECO:0000313" key="2">
    <source>
        <dbReference type="Proteomes" id="UP000017836"/>
    </source>
</evidence>
<protein>
    <submittedName>
        <fullName evidence="1">Uncharacterized protein</fullName>
    </submittedName>
</protein>
<gene>
    <name evidence="1" type="ORF">AMTR_s00160p00035040</name>
</gene>
<sequence>MEPRADEALSERRSDERLACCQTKRRQGGEVTGGVTKEAKERKGGFPLEAFLFDVMALTSTSIQALKGSHDDPMIDSELVPLDLHGFFEILKTKFKPVHKILKVIRPEPNLVHWKMMTGCGDCCWPMTLFMVVASNFNVQILGVSSTCPADDHPLGSLLIVAPLTTIWFVALNQW</sequence>
<dbReference type="EMBL" id="KI392724">
    <property type="protein sequence ID" value="ERN10974.1"/>
    <property type="molecule type" value="Genomic_DNA"/>
</dbReference>
<evidence type="ECO:0000313" key="1">
    <source>
        <dbReference type="EMBL" id="ERN10974.1"/>
    </source>
</evidence>
<organism evidence="1 2">
    <name type="scientific">Amborella trichopoda</name>
    <dbReference type="NCBI Taxonomy" id="13333"/>
    <lineage>
        <taxon>Eukaryota</taxon>
        <taxon>Viridiplantae</taxon>
        <taxon>Streptophyta</taxon>
        <taxon>Embryophyta</taxon>
        <taxon>Tracheophyta</taxon>
        <taxon>Spermatophyta</taxon>
        <taxon>Magnoliopsida</taxon>
        <taxon>Amborellales</taxon>
        <taxon>Amborellaceae</taxon>
        <taxon>Amborella</taxon>
    </lineage>
</organism>